<dbReference type="Pfam" id="PF00455">
    <property type="entry name" value="DeoRC"/>
    <property type="match status" value="1"/>
</dbReference>
<reference evidence="5" key="2">
    <citation type="submission" date="2020-09" db="EMBL/GenBank/DDBJ databases">
        <authorList>
            <person name="Sun Q."/>
            <person name="Zhou Y."/>
        </authorList>
    </citation>
    <scope>NUCLEOTIDE SEQUENCE</scope>
    <source>
        <strain evidence="5">CGMCC 1.15447</strain>
    </source>
</reference>
<evidence type="ECO:0000313" key="6">
    <source>
        <dbReference type="Proteomes" id="UP000648801"/>
    </source>
</evidence>
<dbReference type="Gene3D" id="1.10.10.10">
    <property type="entry name" value="Winged helix-like DNA-binding domain superfamily/Winged helix DNA-binding domain"/>
    <property type="match status" value="1"/>
</dbReference>
<dbReference type="Gene3D" id="3.40.50.1360">
    <property type="match status" value="1"/>
</dbReference>
<dbReference type="AlphaFoldDB" id="A0A916RRV5"/>
<comment type="caution">
    <text evidence="5">The sequence shown here is derived from an EMBL/GenBank/DDBJ whole genome shotgun (WGS) entry which is preliminary data.</text>
</comment>
<dbReference type="SMART" id="SM01134">
    <property type="entry name" value="DeoRC"/>
    <property type="match status" value="1"/>
</dbReference>
<dbReference type="PANTHER" id="PTHR30363">
    <property type="entry name" value="HTH-TYPE TRANSCRIPTIONAL REGULATOR SRLR-RELATED"/>
    <property type="match status" value="1"/>
</dbReference>
<keyword evidence="2" id="KW-0238">DNA-binding</keyword>
<evidence type="ECO:0000256" key="3">
    <source>
        <dbReference type="ARBA" id="ARBA00023163"/>
    </source>
</evidence>
<keyword evidence="3" id="KW-0804">Transcription</keyword>
<dbReference type="SUPFAM" id="SSF46785">
    <property type="entry name" value="Winged helix' DNA-binding domain"/>
    <property type="match status" value="1"/>
</dbReference>
<dbReference type="InterPro" id="IPR036388">
    <property type="entry name" value="WH-like_DNA-bd_sf"/>
</dbReference>
<evidence type="ECO:0000256" key="1">
    <source>
        <dbReference type="ARBA" id="ARBA00023015"/>
    </source>
</evidence>
<dbReference type="InterPro" id="IPR018356">
    <property type="entry name" value="Tscrpt_reg_HTH_DeoR_CS"/>
</dbReference>
<dbReference type="Proteomes" id="UP000648801">
    <property type="component" value="Unassembled WGS sequence"/>
</dbReference>
<dbReference type="GO" id="GO:0003700">
    <property type="term" value="F:DNA-binding transcription factor activity"/>
    <property type="evidence" value="ECO:0007669"/>
    <property type="project" value="InterPro"/>
</dbReference>
<dbReference type="InterPro" id="IPR050313">
    <property type="entry name" value="Carb_Metab_HTH_regulators"/>
</dbReference>
<dbReference type="PANTHER" id="PTHR30363:SF44">
    <property type="entry name" value="AGA OPERON TRANSCRIPTIONAL REPRESSOR-RELATED"/>
    <property type="match status" value="1"/>
</dbReference>
<dbReference type="InterPro" id="IPR014036">
    <property type="entry name" value="DeoR-like_C"/>
</dbReference>
<dbReference type="PROSITE" id="PS00894">
    <property type="entry name" value="HTH_DEOR_1"/>
    <property type="match status" value="1"/>
</dbReference>
<organism evidence="5 6">
    <name type="scientific">Edaphobacter acidisoli</name>
    <dbReference type="NCBI Taxonomy" id="2040573"/>
    <lineage>
        <taxon>Bacteria</taxon>
        <taxon>Pseudomonadati</taxon>
        <taxon>Acidobacteriota</taxon>
        <taxon>Terriglobia</taxon>
        <taxon>Terriglobales</taxon>
        <taxon>Acidobacteriaceae</taxon>
        <taxon>Edaphobacter</taxon>
    </lineage>
</organism>
<accession>A0A916RRV5</accession>
<dbReference type="EMBL" id="BMJB01000001">
    <property type="protein sequence ID" value="GGA67260.1"/>
    <property type="molecule type" value="Genomic_DNA"/>
</dbReference>
<dbReference type="RefSeq" id="WP_188759026.1">
    <property type="nucleotide sequence ID" value="NZ_BMJB01000001.1"/>
</dbReference>
<gene>
    <name evidence="5" type="ORF">GCM10011507_18490</name>
</gene>
<protein>
    <submittedName>
        <fullName evidence="5">GntR family transcriptional regulator</fullName>
    </submittedName>
</protein>
<dbReference type="GO" id="GO:0003677">
    <property type="term" value="F:DNA binding"/>
    <property type="evidence" value="ECO:0007669"/>
    <property type="project" value="UniProtKB-KW"/>
</dbReference>
<name>A0A916RRV5_9BACT</name>
<dbReference type="InterPro" id="IPR001034">
    <property type="entry name" value="DeoR_HTH"/>
</dbReference>
<keyword evidence="6" id="KW-1185">Reference proteome</keyword>
<dbReference type="PROSITE" id="PS51000">
    <property type="entry name" value="HTH_DEOR_2"/>
    <property type="match status" value="1"/>
</dbReference>
<dbReference type="PRINTS" id="PR00037">
    <property type="entry name" value="HTHLACR"/>
</dbReference>
<feature type="domain" description="HTH deoR-type" evidence="4">
    <location>
        <begin position="8"/>
        <end position="63"/>
    </location>
</feature>
<dbReference type="SMART" id="SM00420">
    <property type="entry name" value="HTH_DEOR"/>
    <property type="match status" value="1"/>
</dbReference>
<dbReference type="InterPro" id="IPR037171">
    <property type="entry name" value="NagB/RpiA_transferase-like"/>
</dbReference>
<reference evidence="5" key="1">
    <citation type="journal article" date="2014" name="Int. J. Syst. Evol. Microbiol.">
        <title>Complete genome sequence of Corynebacterium casei LMG S-19264T (=DSM 44701T), isolated from a smear-ripened cheese.</title>
        <authorList>
            <consortium name="US DOE Joint Genome Institute (JGI-PGF)"/>
            <person name="Walter F."/>
            <person name="Albersmeier A."/>
            <person name="Kalinowski J."/>
            <person name="Ruckert C."/>
        </authorList>
    </citation>
    <scope>NUCLEOTIDE SEQUENCE</scope>
    <source>
        <strain evidence="5">CGMCC 1.15447</strain>
    </source>
</reference>
<dbReference type="InterPro" id="IPR036390">
    <property type="entry name" value="WH_DNA-bd_sf"/>
</dbReference>
<dbReference type="Pfam" id="PF08220">
    <property type="entry name" value="HTH_DeoR"/>
    <property type="match status" value="1"/>
</dbReference>
<evidence type="ECO:0000313" key="5">
    <source>
        <dbReference type="EMBL" id="GGA67260.1"/>
    </source>
</evidence>
<evidence type="ECO:0000256" key="2">
    <source>
        <dbReference type="ARBA" id="ARBA00023125"/>
    </source>
</evidence>
<dbReference type="SUPFAM" id="SSF100950">
    <property type="entry name" value="NagB/RpiA/CoA transferase-like"/>
    <property type="match status" value="1"/>
</dbReference>
<evidence type="ECO:0000259" key="4">
    <source>
        <dbReference type="PROSITE" id="PS51000"/>
    </source>
</evidence>
<keyword evidence="1" id="KW-0805">Transcription regulation</keyword>
<proteinExistence type="predicted"/>
<sequence>MARGKDKQIQRREQILSRLQEAGEVTIEDLCSELGASVVTIRRDLDELEQRALLKRTRGGAMPIGPLFYEPFKKDSSFQDKIGSFAEEKRRIARRASEMISPGATVALTGGTTTTEIIRCLNTVSGITIITNTVNVAMELSSRKDIDVYVTGGHLRGNWFTLVGPLATTSASLLFADIMFLGVDGIDVGQGLTCIHPQEAEVLKLLASHSKRLVVVADSSKIGNVSKWLLCPTRDIHEIITDVAVKDEAIAPFVAMGIKVHRV</sequence>